<organism evidence="1 2">
    <name type="scientific">Gigaspora margarita</name>
    <dbReference type="NCBI Taxonomy" id="4874"/>
    <lineage>
        <taxon>Eukaryota</taxon>
        <taxon>Fungi</taxon>
        <taxon>Fungi incertae sedis</taxon>
        <taxon>Mucoromycota</taxon>
        <taxon>Glomeromycotina</taxon>
        <taxon>Glomeromycetes</taxon>
        <taxon>Diversisporales</taxon>
        <taxon>Gigasporaceae</taxon>
        <taxon>Gigaspora</taxon>
    </lineage>
</organism>
<dbReference type="OrthoDB" id="10553547at2759"/>
<sequence>MDIDDVQNIDTLGANPDVLKVSLSVAEKLAKITQPFGPLISSVFVIVSEAVNIYEMLSTTKRFVLHCWLELILQRPMLNLTTST</sequence>
<accession>A0A8H4AVE8</accession>
<dbReference type="AlphaFoldDB" id="A0A8H4AVE8"/>
<dbReference type="Proteomes" id="UP000439903">
    <property type="component" value="Unassembled WGS sequence"/>
</dbReference>
<evidence type="ECO:0000313" key="2">
    <source>
        <dbReference type="Proteomes" id="UP000439903"/>
    </source>
</evidence>
<keyword evidence="2" id="KW-1185">Reference proteome</keyword>
<protein>
    <submittedName>
        <fullName evidence="1">Uncharacterized protein</fullName>
    </submittedName>
</protein>
<proteinExistence type="predicted"/>
<name>A0A8H4AVE8_GIGMA</name>
<evidence type="ECO:0000313" key="1">
    <source>
        <dbReference type="EMBL" id="KAF0536928.1"/>
    </source>
</evidence>
<comment type="caution">
    <text evidence="1">The sequence shown here is derived from an EMBL/GenBank/DDBJ whole genome shotgun (WGS) entry which is preliminary data.</text>
</comment>
<reference evidence="1 2" key="1">
    <citation type="journal article" date="2019" name="Environ. Microbiol.">
        <title>At the nexus of three kingdoms: the genome of the mycorrhizal fungus Gigaspora margarita provides insights into plant, endobacterial and fungal interactions.</title>
        <authorList>
            <person name="Venice F."/>
            <person name="Ghignone S."/>
            <person name="Salvioli di Fossalunga A."/>
            <person name="Amselem J."/>
            <person name="Novero M."/>
            <person name="Xianan X."/>
            <person name="Sedzielewska Toro K."/>
            <person name="Morin E."/>
            <person name="Lipzen A."/>
            <person name="Grigoriev I.V."/>
            <person name="Henrissat B."/>
            <person name="Martin F.M."/>
            <person name="Bonfante P."/>
        </authorList>
    </citation>
    <scope>NUCLEOTIDE SEQUENCE [LARGE SCALE GENOMIC DNA]</scope>
    <source>
        <strain evidence="1 2">BEG34</strain>
    </source>
</reference>
<dbReference type="EMBL" id="WTPW01000194">
    <property type="protein sequence ID" value="KAF0536928.1"/>
    <property type="molecule type" value="Genomic_DNA"/>
</dbReference>
<gene>
    <name evidence="1" type="ORF">F8M41_008770</name>
</gene>